<keyword evidence="8" id="KW-1185">Reference proteome</keyword>
<name>A0A642ULQ7_9ASCO</name>
<keyword evidence="2" id="KW-0813">Transport</keyword>
<comment type="caution">
    <text evidence="7">The sequence shown here is derived from an EMBL/GenBank/DDBJ whole genome shotgun (WGS) entry which is preliminary data.</text>
</comment>
<dbReference type="Gene3D" id="1.20.1250.20">
    <property type="entry name" value="MFS general substrate transporter like domains"/>
    <property type="match status" value="1"/>
</dbReference>
<keyword evidence="3 6" id="KW-0812">Transmembrane</keyword>
<dbReference type="InterPro" id="IPR005828">
    <property type="entry name" value="MFS_sugar_transport-like"/>
</dbReference>
<dbReference type="SUPFAM" id="SSF103473">
    <property type="entry name" value="MFS general substrate transporter"/>
    <property type="match status" value="1"/>
</dbReference>
<feature type="transmembrane region" description="Helical" evidence="6">
    <location>
        <begin position="238"/>
        <end position="260"/>
    </location>
</feature>
<evidence type="ECO:0000313" key="7">
    <source>
        <dbReference type="EMBL" id="KAA8897707.1"/>
    </source>
</evidence>
<feature type="transmembrane region" description="Helical" evidence="6">
    <location>
        <begin position="126"/>
        <end position="145"/>
    </location>
</feature>
<feature type="transmembrane region" description="Helical" evidence="6">
    <location>
        <begin position="340"/>
        <end position="365"/>
    </location>
</feature>
<organism evidence="7 8">
    <name type="scientific">Trichomonascus ciferrii</name>
    <dbReference type="NCBI Taxonomy" id="44093"/>
    <lineage>
        <taxon>Eukaryota</taxon>
        <taxon>Fungi</taxon>
        <taxon>Dikarya</taxon>
        <taxon>Ascomycota</taxon>
        <taxon>Saccharomycotina</taxon>
        <taxon>Dipodascomycetes</taxon>
        <taxon>Dipodascales</taxon>
        <taxon>Trichomonascaceae</taxon>
        <taxon>Trichomonascus</taxon>
        <taxon>Trichomonascus ciferrii complex</taxon>
    </lineage>
</organism>
<dbReference type="VEuPathDB" id="FungiDB:TRICI_006670"/>
<evidence type="ECO:0000313" key="8">
    <source>
        <dbReference type="Proteomes" id="UP000761534"/>
    </source>
</evidence>
<evidence type="ECO:0000256" key="6">
    <source>
        <dbReference type="SAM" id="Phobius"/>
    </source>
</evidence>
<dbReference type="InterPro" id="IPR050360">
    <property type="entry name" value="MFS_Sugar_Transporters"/>
</dbReference>
<dbReference type="InterPro" id="IPR036259">
    <property type="entry name" value="MFS_trans_sf"/>
</dbReference>
<gene>
    <name evidence="7" type="ORF">TRICI_006670</name>
</gene>
<dbReference type="Pfam" id="PF00083">
    <property type="entry name" value="Sugar_tr"/>
    <property type="match status" value="1"/>
</dbReference>
<evidence type="ECO:0008006" key="9">
    <source>
        <dbReference type="Google" id="ProtNLM"/>
    </source>
</evidence>
<dbReference type="PANTHER" id="PTHR48022:SF7">
    <property type="entry name" value="MAJOR FACILITATOR SUPERFAMILY (MFS) PROFILE DOMAIN-CONTAINING PROTEIN-RELATED"/>
    <property type="match status" value="1"/>
</dbReference>
<evidence type="ECO:0000256" key="1">
    <source>
        <dbReference type="ARBA" id="ARBA00004141"/>
    </source>
</evidence>
<feature type="transmembrane region" description="Helical" evidence="6">
    <location>
        <begin position="409"/>
        <end position="427"/>
    </location>
</feature>
<comment type="subcellular location">
    <subcellularLocation>
        <location evidence="1">Membrane</location>
        <topology evidence="1">Multi-pass membrane protein</topology>
    </subcellularLocation>
</comment>
<keyword evidence="5 6" id="KW-0472">Membrane</keyword>
<sequence>MGSKTLRFYITWLSILQYGVILGIETSFISVFSGNEQFDETYGHPTSFEQGIMTAIYLVFAAVGSSLSIPCATKFDKKTIIILATVLWIIGCNIKGMAIGLLSSLLPLYITEVFLDTHVSYVLTSYQSALPFGIFFNALVVAVGFGGEKPLLKSFNYCWLVSALPVSSVLFTCFFIRVSPFDLLKSKKQKKLYESVEEVYGNEKLKEAIDNLSIQATKTNLKSDVTKLFTTKSSAKRLLYATLPQIMVQMTGINILMYYITYICQRAMTTAIALYFCNFLFNSGSICVVRFSGRVPMLRYGCLVLGLLHAITFMLMTTGHEVPPINGNPSAVWTVDPMQGISISVTCFAFVITFSLTVAGAGMVYTAEMVPQETKPVGMGVAITIGWIVNFVMSTSGPLLLATLKHYTFLLFALFCLFSYLLSSRFVETRNSTESYLQGLFDSPHKETSV</sequence>
<dbReference type="OrthoDB" id="4142200at2759"/>
<dbReference type="EMBL" id="SWFS01000559">
    <property type="protein sequence ID" value="KAA8897707.1"/>
    <property type="molecule type" value="Genomic_DNA"/>
</dbReference>
<feature type="transmembrane region" description="Helical" evidence="6">
    <location>
        <begin position="52"/>
        <end position="73"/>
    </location>
</feature>
<feature type="transmembrane region" description="Helical" evidence="6">
    <location>
        <begin position="297"/>
        <end position="319"/>
    </location>
</feature>
<reference evidence="7" key="1">
    <citation type="journal article" date="2019" name="G3 (Bethesda)">
        <title>Genome Assemblies of Two Rare Opportunistic Yeast Pathogens: Diutina rugosa (syn. Candida rugosa) and Trichomonascus ciferrii (syn. Candida ciferrii).</title>
        <authorList>
            <person name="Mixao V."/>
            <person name="Saus E."/>
            <person name="Hansen A.P."/>
            <person name="Lass-Florl C."/>
            <person name="Gabaldon T."/>
        </authorList>
    </citation>
    <scope>NUCLEOTIDE SEQUENCE</scope>
    <source>
        <strain evidence="7">CBS 4856</strain>
    </source>
</reference>
<dbReference type="Proteomes" id="UP000761534">
    <property type="component" value="Unassembled WGS sequence"/>
</dbReference>
<accession>A0A642ULQ7</accession>
<dbReference type="GO" id="GO:0005351">
    <property type="term" value="F:carbohydrate:proton symporter activity"/>
    <property type="evidence" value="ECO:0007669"/>
    <property type="project" value="TreeGrafter"/>
</dbReference>
<evidence type="ECO:0000256" key="5">
    <source>
        <dbReference type="ARBA" id="ARBA00023136"/>
    </source>
</evidence>
<protein>
    <recommendedName>
        <fullName evidence="9">Major facilitator superfamily (MFS) profile domain-containing protein</fullName>
    </recommendedName>
</protein>
<feature type="transmembrane region" description="Helical" evidence="6">
    <location>
        <begin position="157"/>
        <end position="178"/>
    </location>
</feature>
<evidence type="ECO:0000256" key="4">
    <source>
        <dbReference type="ARBA" id="ARBA00022989"/>
    </source>
</evidence>
<dbReference type="GO" id="GO:0016020">
    <property type="term" value="C:membrane"/>
    <property type="evidence" value="ECO:0007669"/>
    <property type="project" value="UniProtKB-SubCell"/>
</dbReference>
<evidence type="ECO:0000256" key="3">
    <source>
        <dbReference type="ARBA" id="ARBA00022692"/>
    </source>
</evidence>
<feature type="transmembrane region" description="Helical" evidence="6">
    <location>
        <begin position="377"/>
        <end position="402"/>
    </location>
</feature>
<keyword evidence="4 6" id="KW-1133">Transmembrane helix</keyword>
<proteinExistence type="predicted"/>
<evidence type="ECO:0000256" key="2">
    <source>
        <dbReference type="ARBA" id="ARBA00022448"/>
    </source>
</evidence>
<feature type="transmembrane region" description="Helical" evidence="6">
    <location>
        <begin position="12"/>
        <end position="32"/>
    </location>
</feature>
<dbReference type="AlphaFoldDB" id="A0A642ULQ7"/>
<feature type="transmembrane region" description="Helical" evidence="6">
    <location>
        <begin position="80"/>
        <end position="106"/>
    </location>
</feature>
<dbReference type="PANTHER" id="PTHR48022">
    <property type="entry name" value="PLASTIDIC GLUCOSE TRANSPORTER 4"/>
    <property type="match status" value="1"/>
</dbReference>